<evidence type="ECO:0000256" key="6">
    <source>
        <dbReference type="ARBA" id="ARBA00023136"/>
    </source>
</evidence>
<feature type="transmembrane region" description="Helical" evidence="7">
    <location>
        <begin position="122"/>
        <end position="146"/>
    </location>
</feature>
<dbReference type="SUPFAM" id="SSF103473">
    <property type="entry name" value="MFS general substrate transporter"/>
    <property type="match status" value="1"/>
</dbReference>
<feature type="transmembrane region" description="Helical" evidence="7">
    <location>
        <begin position="421"/>
        <end position="444"/>
    </location>
</feature>
<dbReference type="InterPro" id="IPR011701">
    <property type="entry name" value="MFS"/>
</dbReference>
<evidence type="ECO:0000256" key="4">
    <source>
        <dbReference type="ARBA" id="ARBA00022692"/>
    </source>
</evidence>
<organism evidence="8">
    <name type="scientific">Caulobacter sp. 73W</name>
    <dbReference type="NCBI Taxonomy" id="3161137"/>
    <lineage>
        <taxon>Bacteria</taxon>
        <taxon>Pseudomonadati</taxon>
        <taxon>Pseudomonadota</taxon>
        <taxon>Alphaproteobacteria</taxon>
        <taxon>Caulobacterales</taxon>
        <taxon>Caulobacteraceae</taxon>
        <taxon>Caulobacter</taxon>
    </lineage>
</organism>
<dbReference type="GO" id="GO:0016020">
    <property type="term" value="C:membrane"/>
    <property type="evidence" value="ECO:0007669"/>
    <property type="project" value="UniProtKB-SubCell"/>
</dbReference>
<keyword evidence="6 7" id="KW-0472">Membrane</keyword>
<name>A0AB39KNA9_9CAUL</name>
<feature type="transmembrane region" description="Helical" evidence="7">
    <location>
        <begin position="280"/>
        <end position="299"/>
    </location>
</feature>
<evidence type="ECO:0000313" key="8">
    <source>
        <dbReference type="EMBL" id="XDO95098.1"/>
    </source>
</evidence>
<dbReference type="RefSeq" id="WP_369057951.1">
    <property type="nucleotide sequence ID" value="NZ_CP158375.1"/>
</dbReference>
<feature type="transmembrane region" description="Helical" evidence="7">
    <location>
        <begin position="26"/>
        <end position="43"/>
    </location>
</feature>
<dbReference type="PANTHER" id="PTHR12778">
    <property type="entry name" value="SOLUTE CARRIER FAMILY 33 ACETYL-COA TRANSPORTER -RELATED"/>
    <property type="match status" value="1"/>
</dbReference>
<feature type="transmembrane region" description="Helical" evidence="7">
    <location>
        <begin position="530"/>
        <end position="550"/>
    </location>
</feature>
<feature type="transmembrane region" description="Helical" evidence="7">
    <location>
        <begin position="97"/>
        <end position="116"/>
    </location>
</feature>
<feature type="transmembrane region" description="Helical" evidence="7">
    <location>
        <begin position="396"/>
        <end position="415"/>
    </location>
</feature>
<evidence type="ECO:0000256" key="5">
    <source>
        <dbReference type="ARBA" id="ARBA00022989"/>
    </source>
</evidence>
<feature type="transmembrane region" description="Helical" evidence="7">
    <location>
        <begin position="371"/>
        <end position="389"/>
    </location>
</feature>
<comment type="subcellular location">
    <subcellularLocation>
        <location evidence="1">Membrane</location>
        <topology evidence="1">Multi-pass membrane protein</topology>
    </subcellularLocation>
</comment>
<accession>A0AB39KNA9</accession>
<evidence type="ECO:0000256" key="1">
    <source>
        <dbReference type="ARBA" id="ARBA00004141"/>
    </source>
</evidence>
<feature type="transmembrane region" description="Helical" evidence="7">
    <location>
        <begin position="187"/>
        <end position="208"/>
    </location>
</feature>
<dbReference type="InterPro" id="IPR036259">
    <property type="entry name" value="MFS_trans_sf"/>
</dbReference>
<dbReference type="Pfam" id="PF07690">
    <property type="entry name" value="MFS_1"/>
    <property type="match status" value="1"/>
</dbReference>
<dbReference type="InterPro" id="IPR004752">
    <property type="entry name" value="AmpG_permease/AT-1"/>
</dbReference>
<feature type="transmembrane region" description="Helical" evidence="7">
    <location>
        <begin position="330"/>
        <end position="351"/>
    </location>
</feature>
<dbReference type="NCBIfam" id="TIGR00901">
    <property type="entry name" value="2A0125"/>
    <property type="match status" value="1"/>
</dbReference>
<comment type="similarity">
    <text evidence="2">Belongs to the major facilitator superfamily.</text>
</comment>
<dbReference type="GO" id="GO:0022857">
    <property type="term" value="F:transmembrane transporter activity"/>
    <property type="evidence" value="ECO:0007669"/>
    <property type="project" value="InterPro"/>
</dbReference>
<dbReference type="EMBL" id="CP158375">
    <property type="protein sequence ID" value="XDO95098.1"/>
    <property type="molecule type" value="Genomic_DNA"/>
</dbReference>
<dbReference type="Gene3D" id="1.20.1250.20">
    <property type="entry name" value="MFS general substrate transporter like domains"/>
    <property type="match status" value="2"/>
</dbReference>
<feature type="transmembrane region" description="Helical" evidence="7">
    <location>
        <begin position="55"/>
        <end position="76"/>
    </location>
</feature>
<keyword evidence="3" id="KW-0813">Transport</keyword>
<feature type="transmembrane region" description="Helical" evidence="7">
    <location>
        <begin position="158"/>
        <end position="181"/>
    </location>
</feature>
<keyword evidence="5 7" id="KW-1133">Transmembrane helix</keyword>
<proteinExistence type="inferred from homology"/>
<evidence type="ECO:0000256" key="3">
    <source>
        <dbReference type="ARBA" id="ARBA00022448"/>
    </source>
</evidence>
<evidence type="ECO:0000256" key="2">
    <source>
        <dbReference type="ARBA" id="ARBA00008335"/>
    </source>
</evidence>
<reference evidence="8" key="1">
    <citation type="submission" date="2024-06" db="EMBL/GenBank/DDBJ databases">
        <title>Caulobacter inopinatus, sp. nov.</title>
        <authorList>
            <person name="Donachie S.P."/>
        </authorList>
    </citation>
    <scope>NUCLEOTIDE SEQUENCE</scope>
    <source>
        <strain evidence="8">73W</strain>
    </source>
</reference>
<dbReference type="AlphaFoldDB" id="A0AB39KNA9"/>
<evidence type="ECO:0000256" key="7">
    <source>
        <dbReference type="SAM" id="Phobius"/>
    </source>
</evidence>
<protein>
    <submittedName>
        <fullName evidence="8">MFS transporter</fullName>
    </submittedName>
</protein>
<gene>
    <name evidence="8" type="ORF">ABOZ73_09670</name>
</gene>
<dbReference type="PANTHER" id="PTHR12778:SF10">
    <property type="entry name" value="MAJOR FACILITATOR SUPERFAMILY DOMAIN-CONTAINING PROTEIN 3"/>
    <property type="match status" value="1"/>
</dbReference>
<feature type="transmembrane region" description="Helical" evidence="7">
    <location>
        <begin position="235"/>
        <end position="260"/>
    </location>
</feature>
<keyword evidence="4 7" id="KW-0812">Transmembrane</keyword>
<sequence length="558" mass="58494">MSETTQTKPKRSLLQALAIYRERRSLVMLGLGFAAGLPYMLIFDTLSVWLRNSGLSLAVIGFFSLATLSFSFKFLWAPLIDRATIPGLTRLLGHRRSWMLVCQLLIMLGLWLVSGLDPARNLGLMAIVAVAVGFFTATHDIVIDAWRIEVAGEEGQGPLAAAVQWGFRGAMVAAGAVPLLLAESFGWNISYAIMSAVMVVGVIATLAAPREAAHDIRPIPTGDVKQSGALQALEWILRLAVLLVGALLLGSGLAGDASLLSQVAGGETLADAWTDKQSGVWLQLGGVAAGLLIVVAAAWPVPKVRTKPGVYLSTALGAPLGEFMRRYKGVAGLILATICLYRVADFVLNIMNPFYRDLGFTLTEIAEVRKVFGIIASMLGVALGGLLVARLSIMRVLVIGAFAGPISNLIFIWLAAQGHSIPALFIAICLDNLAGGVAGTALIVYMSSLTTTGFTATQYAMFTSLYALPGKLIASQSGRLVEWAARTAEAGGPLGALKGMFAGLTPESYVAAGAKLGVSPAAMGVGYSVFFIYSALIGVVAIGLCLAVAAKQPKAIGA</sequence>